<sequence length="367" mass="42501">MRKLLNLTKIVLVIFNFAIISCQQDNSMKRFKYNTGSSCPSYYGITTYEQVMYSDSDEMIMIDGVGSLRSPWGDGGVTFIKNSPSENSVPKTLNIGYYSDTEDQFYEGEFQLPSEEIEKFLEEKSKNFGVKSQNINEHKYDRIEIGVALGGMIVVWMKGEGEQREVGKYNAKIVKHHWEDIFDNGTREEEVKYNLEKVFTNKVKEEVLNKTLPIDLWEKYREKFSWNYSVNVPQNAVVNSVYLKMINAEAETNYLKISTDQPSQRAVPYQAEIIWTLNGKRYESRIIFAEGENYYNTIYKATIASSDNPYPADLTKEEIYQNFIKIKPGHPAELIFNLSTSREINVNLKQENTSFNIRKITGKTFQQ</sequence>
<dbReference type="AlphaFoldDB" id="A0A3S4YSV2"/>
<dbReference type="Pfam" id="PF11153">
    <property type="entry name" value="DUF2931"/>
    <property type="match status" value="1"/>
</dbReference>
<organism evidence="1 2">
    <name type="scientific">Kaistella antarctica</name>
    <dbReference type="NCBI Taxonomy" id="266748"/>
    <lineage>
        <taxon>Bacteria</taxon>
        <taxon>Pseudomonadati</taxon>
        <taxon>Bacteroidota</taxon>
        <taxon>Flavobacteriia</taxon>
        <taxon>Flavobacteriales</taxon>
        <taxon>Weeksellaceae</taxon>
        <taxon>Chryseobacterium group</taxon>
        <taxon>Kaistella</taxon>
    </lineage>
</organism>
<proteinExistence type="predicted"/>
<dbReference type="KEGG" id="cant:NCTC13489_01336"/>
<dbReference type="EMBL" id="LR134441">
    <property type="protein sequence ID" value="VEH99105.1"/>
    <property type="molecule type" value="Genomic_DNA"/>
</dbReference>
<evidence type="ECO:0000313" key="2">
    <source>
        <dbReference type="Proteomes" id="UP000270036"/>
    </source>
</evidence>
<dbReference type="InterPro" id="IPR021326">
    <property type="entry name" value="DUF2931"/>
</dbReference>
<accession>A0A3S4YSV2</accession>
<evidence type="ECO:0000313" key="1">
    <source>
        <dbReference type="EMBL" id="VEH99105.1"/>
    </source>
</evidence>
<dbReference type="Proteomes" id="UP000270036">
    <property type="component" value="Chromosome"/>
</dbReference>
<dbReference type="OrthoDB" id="5702951at2"/>
<reference evidence="1 2" key="1">
    <citation type="submission" date="2018-12" db="EMBL/GenBank/DDBJ databases">
        <authorList>
            <consortium name="Pathogen Informatics"/>
        </authorList>
    </citation>
    <scope>NUCLEOTIDE SEQUENCE [LARGE SCALE GENOMIC DNA]</scope>
    <source>
        <strain evidence="1 2">NCTC13489</strain>
    </source>
</reference>
<gene>
    <name evidence="1" type="ORF">NCTC13489_01336</name>
</gene>
<protein>
    <submittedName>
        <fullName evidence="1">Protein of uncharacterized function (DUF2931)</fullName>
    </submittedName>
</protein>
<name>A0A3S4YSV2_9FLAO</name>
<dbReference type="PROSITE" id="PS51257">
    <property type="entry name" value="PROKAR_LIPOPROTEIN"/>
    <property type="match status" value="1"/>
</dbReference>